<dbReference type="RefSeq" id="XP_025397596.1">
    <property type="nucleotide sequence ID" value="XM_025548848.1"/>
</dbReference>
<gene>
    <name evidence="1" type="ORF">BO70DRAFT_92468</name>
</gene>
<evidence type="ECO:0000313" key="2">
    <source>
        <dbReference type="Proteomes" id="UP000247233"/>
    </source>
</evidence>
<keyword evidence="2" id="KW-1185">Reference proteome</keyword>
<dbReference type="VEuPathDB" id="FungiDB:BO70DRAFT_92468"/>
<proteinExistence type="predicted"/>
<protein>
    <submittedName>
        <fullName evidence="1">Uncharacterized protein</fullName>
    </submittedName>
</protein>
<sequence>MDAACSPDWPFEWDSSNPTLGGITLSFRPRVGSWPYHRQRPTETLLCSTGGWDQTGCQRNLGEGGGENSIEGVAFILTHIHPSIHPYVQVSMDLPTQSRCCLFGQEPQLSTAASGSLGIGENTDLLAQALRAELKEGPWLSIGGGGRSQTLSAAGRGGGLWGTRSVGLVPVFSVDQIYGELWGGGMR</sequence>
<dbReference type="Proteomes" id="UP000247233">
    <property type="component" value="Unassembled WGS sequence"/>
</dbReference>
<comment type="caution">
    <text evidence="1">The sequence shown here is derived from an EMBL/GenBank/DDBJ whole genome shotgun (WGS) entry which is preliminary data.</text>
</comment>
<name>A0A317VTG2_9EURO</name>
<organism evidence="1 2">
    <name type="scientific">Aspergillus heteromorphus CBS 117.55</name>
    <dbReference type="NCBI Taxonomy" id="1448321"/>
    <lineage>
        <taxon>Eukaryota</taxon>
        <taxon>Fungi</taxon>
        <taxon>Dikarya</taxon>
        <taxon>Ascomycota</taxon>
        <taxon>Pezizomycotina</taxon>
        <taxon>Eurotiomycetes</taxon>
        <taxon>Eurotiomycetidae</taxon>
        <taxon>Eurotiales</taxon>
        <taxon>Aspergillaceae</taxon>
        <taxon>Aspergillus</taxon>
        <taxon>Aspergillus subgen. Circumdati</taxon>
    </lineage>
</organism>
<evidence type="ECO:0000313" key="1">
    <source>
        <dbReference type="EMBL" id="PWY76232.1"/>
    </source>
</evidence>
<accession>A0A317VTG2</accession>
<reference evidence="1 2" key="1">
    <citation type="submission" date="2016-12" db="EMBL/GenBank/DDBJ databases">
        <title>The genomes of Aspergillus section Nigri reveals drivers in fungal speciation.</title>
        <authorList>
            <consortium name="DOE Joint Genome Institute"/>
            <person name="Vesth T.C."/>
            <person name="Nybo J."/>
            <person name="Theobald S."/>
            <person name="Brandl J."/>
            <person name="Frisvad J.C."/>
            <person name="Nielsen K.F."/>
            <person name="Lyhne E.K."/>
            <person name="Kogle M.E."/>
            <person name="Kuo A."/>
            <person name="Riley R."/>
            <person name="Clum A."/>
            <person name="Nolan M."/>
            <person name="Lipzen A."/>
            <person name="Salamov A."/>
            <person name="Henrissat B."/>
            <person name="Wiebenga A."/>
            <person name="De Vries R.P."/>
            <person name="Grigoriev I.V."/>
            <person name="Mortensen U.H."/>
            <person name="Andersen M.R."/>
            <person name="Baker S.E."/>
        </authorList>
    </citation>
    <scope>NUCLEOTIDE SEQUENCE [LARGE SCALE GENOMIC DNA]</scope>
    <source>
        <strain evidence="1 2">CBS 117.55</strain>
    </source>
</reference>
<dbReference type="AlphaFoldDB" id="A0A317VTG2"/>
<dbReference type="GeneID" id="37071085"/>
<dbReference type="EMBL" id="MSFL01000020">
    <property type="protein sequence ID" value="PWY76232.1"/>
    <property type="molecule type" value="Genomic_DNA"/>
</dbReference>